<dbReference type="PANTHER" id="PTHR44998">
    <property type="match status" value="1"/>
</dbReference>
<name>A0A840V3N3_9BACT</name>
<reference evidence="5 6" key="1">
    <citation type="submission" date="2020-08" db="EMBL/GenBank/DDBJ databases">
        <title>Genomic Encyclopedia of Type Strains, Phase IV (KMG-IV): sequencing the most valuable type-strain genomes for metagenomic binning, comparative biology and taxonomic classification.</title>
        <authorList>
            <person name="Goeker M."/>
        </authorList>
    </citation>
    <scope>NUCLEOTIDE SEQUENCE [LARGE SCALE GENOMIC DNA]</scope>
    <source>
        <strain evidence="5 6">YC6886</strain>
    </source>
</reference>
<accession>A0A840V3N3</accession>
<dbReference type="InterPro" id="IPR019734">
    <property type="entry name" value="TPR_rpt"/>
</dbReference>
<gene>
    <name evidence="5" type="ORF">HNR46_001895</name>
</gene>
<comment type="caution">
    <text evidence="5">The sequence shown here is derived from an EMBL/GenBank/DDBJ whole genome shotgun (WGS) entry which is preliminary data.</text>
</comment>
<organism evidence="5 6">
    <name type="scientific">Haloferula luteola</name>
    <dbReference type="NCBI Taxonomy" id="595692"/>
    <lineage>
        <taxon>Bacteria</taxon>
        <taxon>Pseudomonadati</taxon>
        <taxon>Verrucomicrobiota</taxon>
        <taxon>Verrucomicrobiia</taxon>
        <taxon>Verrucomicrobiales</taxon>
        <taxon>Verrucomicrobiaceae</taxon>
        <taxon>Haloferula</taxon>
    </lineage>
</organism>
<dbReference type="Pfam" id="PF13432">
    <property type="entry name" value="TPR_16"/>
    <property type="match status" value="1"/>
</dbReference>
<feature type="signal peptide" evidence="4">
    <location>
        <begin position="1"/>
        <end position="27"/>
    </location>
</feature>
<feature type="coiled-coil region" evidence="2">
    <location>
        <begin position="159"/>
        <end position="444"/>
    </location>
</feature>
<evidence type="ECO:0000256" key="2">
    <source>
        <dbReference type="SAM" id="Coils"/>
    </source>
</evidence>
<evidence type="ECO:0000256" key="4">
    <source>
        <dbReference type="SAM" id="SignalP"/>
    </source>
</evidence>
<feature type="region of interest" description="Disordered" evidence="3">
    <location>
        <begin position="708"/>
        <end position="759"/>
    </location>
</feature>
<dbReference type="Gene3D" id="1.25.40.10">
    <property type="entry name" value="Tetratricopeptide repeat domain"/>
    <property type="match status" value="1"/>
</dbReference>
<dbReference type="EMBL" id="JACHFD010000008">
    <property type="protein sequence ID" value="MBB5351656.1"/>
    <property type="molecule type" value="Genomic_DNA"/>
</dbReference>
<dbReference type="SUPFAM" id="SSF48452">
    <property type="entry name" value="TPR-like"/>
    <property type="match status" value="1"/>
</dbReference>
<dbReference type="InterPro" id="IPR011990">
    <property type="entry name" value="TPR-like_helical_dom_sf"/>
</dbReference>
<keyword evidence="6" id="KW-1185">Reference proteome</keyword>
<dbReference type="AlphaFoldDB" id="A0A840V3N3"/>
<evidence type="ECO:0000313" key="6">
    <source>
        <dbReference type="Proteomes" id="UP000557717"/>
    </source>
</evidence>
<dbReference type="Pfam" id="PF13414">
    <property type="entry name" value="TPR_11"/>
    <property type="match status" value="1"/>
</dbReference>
<protein>
    <submittedName>
        <fullName evidence="5">Putative nucleic acid-binding Zn-ribbon protein</fullName>
    </submittedName>
</protein>
<feature type="repeat" description="TPR" evidence="1">
    <location>
        <begin position="614"/>
        <end position="647"/>
    </location>
</feature>
<evidence type="ECO:0000313" key="5">
    <source>
        <dbReference type="EMBL" id="MBB5351656.1"/>
    </source>
</evidence>
<dbReference type="Gene3D" id="1.10.287.1490">
    <property type="match status" value="1"/>
</dbReference>
<dbReference type="PROSITE" id="PS50005">
    <property type="entry name" value="TPR"/>
    <property type="match status" value="3"/>
</dbReference>
<evidence type="ECO:0000256" key="3">
    <source>
        <dbReference type="SAM" id="MobiDB-lite"/>
    </source>
</evidence>
<feature type="chain" id="PRO_5032923615" evidence="4">
    <location>
        <begin position="28"/>
        <end position="759"/>
    </location>
</feature>
<keyword evidence="2" id="KW-0175">Coiled coil</keyword>
<keyword evidence="1" id="KW-0802">TPR repeat</keyword>
<dbReference type="RefSeq" id="WP_184018016.1">
    <property type="nucleotide sequence ID" value="NZ_JACHFD010000008.1"/>
</dbReference>
<feature type="region of interest" description="Disordered" evidence="3">
    <location>
        <begin position="112"/>
        <end position="138"/>
    </location>
</feature>
<dbReference type="PANTHER" id="PTHR44998:SF1">
    <property type="entry name" value="UDP-N-ACETYLGLUCOSAMINE--PEPTIDE N-ACETYLGLUCOSAMINYLTRANSFERASE 110 KDA SUBUNIT"/>
    <property type="match status" value="1"/>
</dbReference>
<sequence length="759" mass="84153">MPRRIHRPIAASLAFVTFAVGLAPVMAQQSGPSATAPAAFDPSDVYFQGWLLCNDAEKLSKQGKASEALEKLRRATQLFDTISQSFPEWKKDMVESRRRKVSDAIAEVLPDARREQEKDEQVRSELEGGVLRGGTPDPDGSLLDSGLPVAPIPSTQPVETLASRRIRDLQSQVETLKAQITQGPANGQTDRQRDRAVAELQSARAELDRLRRQTAEAPMQGELDALARRIDKLEAEKAVMGRALDASRKETEEARGQVSALQNERARLLGQIDQIKQELADTQRDLETERAAANQVVAGQLKQIQALQDTIKKKDEQLASAHKTIDNLQSELGELRASYQEVQEERNELLRERDQMAALLNLNKSGQLEAVIDQNLALDRELRETKKRYDALQEDSDASKEDLLEALRDLAISKLRIQEYRRENQEQQQRLNQLQSRLRGEASSVTEHSVSSDEAEMVRGILERQLKIQKKRGEIKDLLMGSLGETAEKDEKIQRALDIFQGSELNLTAEELRVIEGQEVDGVIISPYARPRSEVERSLADLTRELQPYEAAGIRAYKSGRLFAAREAFEIMIDRNPGDVAAMCKLGLVQNQLNEPAAAAEVFRRATELDPKNPYAHRMLGYLMSQLGNHPEAVVELQRAVDLAPTHAESHLLLGNARFQSGDLAGAEDAYKMATSCDPTNAEAHYNLAILLQRLGRKLDAAEAYGKSLQNGATPNPELEKKIGSLPGPETQASEEEPSDSDTPTAPPAEDPPTELTSP</sequence>
<feature type="repeat" description="TPR" evidence="1">
    <location>
        <begin position="648"/>
        <end position="681"/>
    </location>
</feature>
<evidence type="ECO:0000256" key="1">
    <source>
        <dbReference type="PROSITE-ProRule" id="PRU00339"/>
    </source>
</evidence>
<dbReference type="Proteomes" id="UP000557717">
    <property type="component" value="Unassembled WGS sequence"/>
</dbReference>
<keyword evidence="4" id="KW-0732">Signal</keyword>
<feature type="repeat" description="TPR" evidence="1">
    <location>
        <begin position="580"/>
        <end position="613"/>
    </location>
</feature>
<dbReference type="SMART" id="SM00028">
    <property type="entry name" value="TPR"/>
    <property type="match status" value="5"/>
</dbReference>
<proteinExistence type="predicted"/>
<feature type="compositionally biased region" description="Basic and acidic residues" evidence="3">
    <location>
        <begin position="112"/>
        <end position="126"/>
    </location>
</feature>